<keyword evidence="9" id="KW-1185">Reference proteome</keyword>
<dbReference type="CDD" id="cd00047">
    <property type="entry name" value="PTPc"/>
    <property type="match status" value="1"/>
</dbReference>
<comment type="catalytic activity">
    <reaction evidence="5">
        <text>O-phospho-L-tyrosyl-[protein] + H2O = L-tyrosyl-[protein] + phosphate</text>
        <dbReference type="Rhea" id="RHEA:10684"/>
        <dbReference type="Rhea" id="RHEA-COMP:10136"/>
        <dbReference type="Rhea" id="RHEA-COMP:20101"/>
        <dbReference type="ChEBI" id="CHEBI:15377"/>
        <dbReference type="ChEBI" id="CHEBI:43474"/>
        <dbReference type="ChEBI" id="CHEBI:46858"/>
        <dbReference type="ChEBI" id="CHEBI:61978"/>
        <dbReference type="EC" id="3.1.3.48"/>
    </reaction>
</comment>
<comment type="similarity">
    <text evidence="1">Belongs to the protein-tyrosine phosphatase family.</text>
</comment>
<dbReference type="FunFam" id="3.90.190.10:FF:000102">
    <property type="entry name" value="Receptor-type tyrosine-protein phosphatase"/>
    <property type="match status" value="1"/>
</dbReference>
<dbReference type="GO" id="GO:0004725">
    <property type="term" value="F:protein tyrosine phosphatase activity"/>
    <property type="evidence" value="ECO:0007669"/>
    <property type="project" value="UniProtKB-EC"/>
</dbReference>
<dbReference type="EC" id="3.1.3.48" evidence="2"/>
<dbReference type="PROSITE" id="PS00383">
    <property type="entry name" value="TYR_PHOSPHATASE_1"/>
    <property type="match status" value="2"/>
</dbReference>
<evidence type="ECO:0000313" key="8">
    <source>
        <dbReference type="EMBL" id="CAI9731681.1"/>
    </source>
</evidence>
<feature type="domain" description="Tyrosine specific protein phosphatases" evidence="7">
    <location>
        <begin position="1102"/>
        <end position="1180"/>
    </location>
</feature>
<dbReference type="Proteomes" id="UP001162480">
    <property type="component" value="Chromosome 13"/>
</dbReference>
<evidence type="ECO:0000256" key="4">
    <source>
        <dbReference type="ARBA" id="ARBA00022912"/>
    </source>
</evidence>
<dbReference type="SMART" id="SM00194">
    <property type="entry name" value="PTPc"/>
    <property type="match status" value="2"/>
</dbReference>
<evidence type="ECO:0000313" key="9">
    <source>
        <dbReference type="Proteomes" id="UP001162480"/>
    </source>
</evidence>
<evidence type="ECO:0000256" key="3">
    <source>
        <dbReference type="ARBA" id="ARBA00022801"/>
    </source>
</evidence>
<dbReference type="SMART" id="SM00181">
    <property type="entry name" value="EGF"/>
    <property type="match status" value="6"/>
</dbReference>
<dbReference type="Gene3D" id="2.60.120.260">
    <property type="entry name" value="Galactose-binding domain-like"/>
    <property type="match status" value="1"/>
</dbReference>
<dbReference type="InterPro" id="IPR029021">
    <property type="entry name" value="Prot-tyrosine_phosphatase-like"/>
</dbReference>
<dbReference type="Gene3D" id="3.90.190.10">
    <property type="entry name" value="Protein tyrosine phosphatase superfamily"/>
    <property type="match status" value="2"/>
</dbReference>
<dbReference type="PROSITE" id="PS50056">
    <property type="entry name" value="TYR_PHOSPHATASE_2"/>
    <property type="match status" value="2"/>
</dbReference>
<feature type="domain" description="Tyrosine-protein phosphatase" evidence="6">
    <location>
        <begin position="926"/>
        <end position="1189"/>
    </location>
</feature>
<keyword evidence="4" id="KW-0904">Protein phosphatase</keyword>
<keyword evidence="3" id="KW-0378">Hydrolase</keyword>
<reference evidence="8" key="1">
    <citation type="submission" date="2023-08" db="EMBL/GenBank/DDBJ databases">
        <authorList>
            <person name="Alioto T."/>
            <person name="Alioto T."/>
            <person name="Gomez Garrido J."/>
        </authorList>
    </citation>
    <scope>NUCLEOTIDE SEQUENCE</scope>
</reference>
<protein>
    <recommendedName>
        <fullName evidence="2">protein-tyrosine-phosphatase</fullName>
        <ecNumber evidence="2">3.1.3.48</ecNumber>
    </recommendedName>
</protein>
<dbReference type="PRINTS" id="PR00700">
    <property type="entry name" value="PRTYPHPHTASE"/>
</dbReference>
<dbReference type="SMART" id="SM00404">
    <property type="entry name" value="PTPc_motif"/>
    <property type="match status" value="2"/>
</dbReference>
<dbReference type="SUPFAM" id="SSF52799">
    <property type="entry name" value="(Phosphotyrosine protein) phosphatases II"/>
    <property type="match status" value="2"/>
</dbReference>
<gene>
    <name evidence="8" type="ORF">OCTVUL_1B016035</name>
</gene>
<evidence type="ECO:0000259" key="6">
    <source>
        <dbReference type="PROSITE" id="PS50055"/>
    </source>
</evidence>
<evidence type="ECO:0000256" key="1">
    <source>
        <dbReference type="ARBA" id="ARBA00009580"/>
    </source>
</evidence>
<feature type="domain" description="Tyrosine specific protein phosphatases" evidence="7">
    <location>
        <begin position="812"/>
        <end position="883"/>
    </location>
</feature>
<accession>A0AA36BDN7</accession>
<evidence type="ECO:0000259" key="7">
    <source>
        <dbReference type="PROSITE" id="PS50056"/>
    </source>
</evidence>
<feature type="domain" description="Tyrosine-protein phosphatase" evidence="6">
    <location>
        <begin position="639"/>
        <end position="892"/>
    </location>
</feature>
<dbReference type="AlphaFoldDB" id="A0AA36BDN7"/>
<evidence type="ECO:0000256" key="2">
    <source>
        <dbReference type="ARBA" id="ARBA00013064"/>
    </source>
</evidence>
<dbReference type="InterPro" id="IPR000742">
    <property type="entry name" value="EGF"/>
</dbReference>
<dbReference type="InterPro" id="IPR000242">
    <property type="entry name" value="PTP_cat"/>
</dbReference>
<dbReference type="Gene3D" id="2.170.300.10">
    <property type="entry name" value="Tie2 ligand-binding domain superfamily"/>
    <property type="match status" value="3"/>
</dbReference>
<dbReference type="InterPro" id="IPR003595">
    <property type="entry name" value="Tyr_Pase_cat"/>
</dbReference>
<dbReference type="PANTHER" id="PTHR19134">
    <property type="entry name" value="RECEPTOR-TYPE TYROSINE-PROTEIN PHOSPHATASE"/>
    <property type="match status" value="1"/>
</dbReference>
<name>A0AA36BDN7_OCTVU</name>
<dbReference type="PROSITE" id="PS50055">
    <property type="entry name" value="TYR_PHOSPHATASE_PTP"/>
    <property type="match status" value="2"/>
</dbReference>
<dbReference type="PANTHER" id="PTHR19134:SF562">
    <property type="entry name" value="PROTEIN-TYROSINE-PHOSPHATASE"/>
    <property type="match status" value="1"/>
</dbReference>
<dbReference type="InterPro" id="IPR016130">
    <property type="entry name" value="Tyr_Pase_AS"/>
</dbReference>
<dbReference type="InterPro" id="IPR050348">
    <property type="entry name" value="Protein-Tyr_Phosphatase"/>
</dbReference>
<dbReference type="Pfam" id="PF00102">
    <property type="entry name" value="Y_phosphatase"/>
    <property type="match status" value="2"/>
</dbReference>
<evidence type="ECO:0000256" key="5">
    <source>
        <dbReference type="ARBA" id="ARBA00051722"/>
    </source>
</evidence>
<dbReference type="InterPro" id="IPR000387">
    <property type="entry name" value="Tyr_Pase_dom"/>
</dbReference>
<sequence>MILIAMMIFQGIKGQCPKNKFGMFCKSKCHCKSSASCDTDTGVCLGTVCENSYMGPNCQQRKIVPKYNQKNDKKLSVVFDGNIQNTKATHCYHTQHTKDSTVSMWVGKVKTKRLVIYTLQSEIKLFQNFKVYASDRKNISNGTLLYENSHAINPNGIVDINFPLSKYGNRLFIVLPGNNRKLNLCEVLIGGDCNSGWFSENCSRECHCKKPTKCNSTNGDCLDGCIPGWKGSNCYTKCSEDKYGEDCQQSCPSGCLDGVCHHITGYCTNGCQPGYIGNQCDRVCYRHTYGIGCNKNCSETCIDQLCHHETGNCTKGCLPGFKGGHCLAKCNRHTYGYQCTRKCSANCLRQTCNHINGRCINGCVPGYQGHYCNSTCSNNKYGFRCLNNCSKFCVDQECNHVNGHCTKYCNPGYQGQRCDTSCEHPFYGSGCMTVCSEHCVDGKCHHVTGFCNKGCEPGYLNPLCITACPRTYFGQDCSKKCNHTCYNQTCQHFNGSCLEGCILGYTGTHCSKVIQSGEQSQLDMFHILTAALVANIIILILCVLCFRYFRSPKTQPPKLLAEQAFAMGTVEHAEESDHLMSDQTNGGLRLTDGSNADIQCEDEIIYMNVGENDIIIPDSIPVDELQSYIQNKRNFEGGFGAEYRRLSQNTEATCKAANLQENKAKNRYKNIVAYDHSRVILEKCKDSDSDYINANYIDGFNKPKKYIASQGPTSAIITDFWQMLWQVNCTKLVMLTNLIETGKTKCEKYWPDKEVKISGDLKIRCIREQNFSDFTIRSFFLQKGEEPVRKLDQFHFTSWSDHGVPPTPTGLVNFMMKIRNDSEAETGPLVVHCSAGIGRSGTFIALDFLMDEALHQGTIDIFGCVNRMRKARLNMVQIEDQYEFIYFALVESIFLQQTQVTIENFPSFYQKLNEENEENVSCKTLLQQHFQELQELEYPHTSQEFLETAKLKNNLNKTRVKNILASDLYRPYLKPAPDGQPRYINAVYLPSHENPRNYIATQMPMKETIEDFWQMVCDIQSSTIVMLNSDDSMDETCCKYWKDDGEIEFGHIIVHSSKAEEKTDFMERILFIQNSETGKQLSVKQYQYTSWPATSAVPNNTVSFLHMIEEIKQHIQQTQTNPKAPMVVHCLNGAERSGLFCVVFSSLLLLQKERTVNIPYIIRTMQLPRPQVLTDLDQFKFCYTAVMEYIDRFQAYGNV</sequence>
<dbReference type="FunFam" id="3.90.190.10:FF:000062">
    <property type="entry name" value="Receptor-type tyrosine-protein phosphatase kappa"/>
    <property type="match status" value="1"/>
</dbReference>
<proteinExistence type="inferred from homology"/>
<organism evidence="8 9">
    <name type="scientific">Octopus vulgaris</name>
    <name type="common">Common octopus</name>
    <dbReference type="NCBI Taxonomy" id="6645"/>
    <lineage>
        <taxon>Eukaryota</taxon>
        <taxon>Metazoa</taxon>
        <taxon>Spiralia</taxon>
        <taxon>Lophotrochozoa</taxon>
        <taxon>Mollusca</taxon>
        <taxon>Cephalopoda</taxon>
        <taxon>Coleoidea</taxon>
        <taxon>Octopodiformes</taxon>
        <taxon>Octopoda</taxon>
        <taxon>Incirrata</taxon>
        <taxon>Octopodidae</taxon>
        <taxon>Octopus</taxon>
    </lineage>
</organism>
<dbReference type="EMBL" id="OX597826">
    <property type="protein sequence ID" value="CAI9731681.1"/>
    <property type="molecule type" value="Genomic_DNA"/>
</dbReference>